<accession>A0A2I0JMU3</accession>
<name>A0A2I0JMU3_PUNGR</name>
<organism evidence="2 3">
    <name type="scientific">Punica granatum</name>
    <name type="common">Pomegranate</name>
    <dbReference type="NCBI Taxonomy" id="22663"/>
    <lineage>
        <taxon>Eukaryota</taxon>
        <taxon>Viridiplantae</taxon>
        <taxon>Streptophyta</taxon>
        <taxon>Embryophyta</taxon>
        <taxon>Tracheophyta</taxon>
        <taxon>Spermatophyta</taxon>
        <taxon>Magnoliopsida</taxon>
        <taxon>eudicotyledons</taxon>
        <taxon>Gunneridae</taxon>
        <taxon>Pentapetalae</taxon>
        <taxon>rosids</taxon>
        <taxon>malvids</taxon>
        <taxon>Myrtales</taxon>
        <taxon>Lythraceae</taxon>
        <taxon>Punica</taxon>
    </lineage>
</organism>
<reference evidence="2 3" key="1">
    <citation type="submission" date="2017-11" db="EMBL/GenBank/DDBJ databases">
        <title>De-novo sequencing of pomegranate (Punica granatum L.) genome.</title>
        <authorList>
            <person name="Akparov Z."/>
            <person name="Amiraslanov A."/>
            <person name="Hajiyeva S."/>
            <person name="Abbasov M."/>
            <person name="Kaur K."/>
            <person name="Hamwieh A."/>
            <person name="Solovyev V."/>
            <person name="Salamov A."/>
            <person name="Braich B."/>
            <person name="Kosarev P."/>
            <person name="Mahmoud A."/>
            <person name="Hajiyev E."/>
            <person name="Babayeva S."/>
            <person name="Izzatullayeva V."/>
            <person name="Mammadov A."/>
            <person name="Mammadov A."/>
            <person name="Sharifova S."/>
            <person name="Ojaghi J."/>
            <person name="Eynullazada K."/>
            <person name="Bayramov B."/>
            <person name="Abdulazimova A."/>
            <person name="Shahmuradov I."/>
        </authorList>
    </citation>
    <scope>NUCLEOTIDE SEQUENCE [LARGE SCALE GENOMIC DNA]</scope>
    <source>
        <strain evidence="3">cv. AG2017</strain>
        <tissue evidence="2">Leaf</tissue>
    </source>
</reference>
<evidence type="ECO:0000256" key="1">
    <source>
        <dbReference type="SAM" id="MobiDB-lite"/>
    </source>
</evidence>
<comment type="caution">
    <text evidence="2">The sequence shown here is derived from an EMBL/GenBank/DDBJ whole genome shotgun (WGS) entry which is preliminary data.</text>
</comment>
<evidence type="ECO:0000313" key="3">
    <source>
        <dbReference type="Proteomes" id="UP000233551"/>
    </source>
</evidence>
<proteinExistence type="predicted"/>
<dbReference type="Proteomes" id="UP000233551">
    <property type="component" value="Unassembled WGS sequence"/>
</dbReference>
<protein>
    <submittedName>
        <fullName evidence="2">Uncharacterized protein</fullName>
    </submittedName>
</protein>
<gene>
    <name evidence="2" type="ORF">CRG98_021932</name>
</gene>
<sequence length="137" mass="15141">MSGSRWRGNQTDGQGCFALSRIPLKRCDLKGANKEPEAVESPEGKKQKRVAIVGLRSSLGLDKQKQEAVADTPKKRNKPSGTMFTGRSIQTHQLCKCTEEAISREPESVAGDVVGNPSKNKTEESHYLLFMHPSRPY</sequence>
<feature type="compositionally biased region" description="Basic and acidic residues" evidence="1">
    <location>
        <begin position="62"/>
        <end position="74"/>
    </location>
</feature>
<keyword evidence="3" id="KW-1185">Reference proteome</keyword>
<feature type="region of interest" description="Disordered" evidence="1">
    <location>
        <begin position="62"/>
        <end position="87"/>
    </location>
</feature>
<dbReference type="EMBL" id="PGOL01001503">
    <property type="protein sequence ID" value="PKI57604.1"/>
    <property type="molecule type" value="Genomic_DNA"/>
</dbReference>
<evidence type="ECO:0000313" key="2">
    <source>
        <dbReference type="EMBL" id="PKI57604.1"/>
    </source>
</evidence>
<dbReference type="AlphaFoldDB" id="A0A2I0JMU3"/>